<dbReference type="Proteomes" id="UP001601521">
    <property type="component" value="Unassembled WGS sequence"/>
</dbReference>
<dbReference type="RefSeq" id="WP_387253269.1">
    <property type="nucleotide sequence ID" value="NZ_JBIALX010000010.1"/>
</dbReference>
<dbReference type="EMBL" id="JBIALX010000010">
    <property type="protein sequence ID" value="MFF0456378.1"/>
    <property type="molecule type" value="Genomic_DNA"/>
</dbReference>
<organism evidence="1 2">
    <name type="scientific">Nocardia africana</name>
    <dbReference type="NCBI Taxonomy" id="134964"/>
    <lineage>
        <taxon>Bacteria</taxon>
        <taxon>Bacillati</taxon>
        <taxon>Actinomycetota</taxon>
        <taxon>Actinomycetes</taxon>
        <taxon>Mycobacteriales</taxon>
        <taxon>Nocardiaceae</taxon>
        <taxon>Nocardia</taxon>
    </lineage>
</organism>
<evidence type="ECO:0000313" key="2">
    <source>
        <dbReference type="Proteomes" id="UP001601521"/>
    </source>
</evidence>
<comment type="caution">
    <text evidence="1">The sequence shown here is derived from an EMBL/GenBank/DDBJ whole genome shotgun (WGS) entry which is preliminary data.</text>
</comment>
<gene>
    <name evidence="1" type="ORF">ACFYTH_23690</name>
</gene>
<reference evidence="1 2" key="1">
    <citation type="submission" date="2024-10" db="EMBL/GenBank/DDBJ databases">
        <title>The Natural Products Discovery Center: Release of the First 8490 Sequenced Strains for Exploring Actinobacteria Biosynthetic Diversity.</title>
        <authorList>
            <person name="Kalkreuter E."/>
            <person name="Kautsar S.A."/>
            <person name="Yang D."/>
            <person name="Bader C.D."/>
            <person name="Teijaro C.N."/>
            <person name="Fluegel L."/>
            <person name="Davis C.M."/>
            <person name="Simpson J.R."/>
            <person name="Lauterbach L."/>
            <person name="Steele A.D."/>
            <person name="Gui C."/>
            <person name="Meng S."/>
            <person name="Li G."/>
            <person name="Viehrig K."/>
            <person name="Ye F."/>
            <person name="Su P."/>
            <person name="Kiefer A.F."/>
            <person name="Nichols A."/>
            <person name="Cepeda A.J."/>
            <person name="Yan W."/>
            <person name="Fan B."/>
            <person name="Jiang Y."/>
            <person name="Adhikari A."/>
            <person name="Zheng C.-J."/>
            <person name="Schuster L."/>
            <person name="Cowan T.M."/>
            <person name="Smanski M.J."/>
            <person name="Chevrette M.G."/>
            <person name="De Carvalho L.P.S."/>
            <person name="Shen B."/>
        </authorList>
    </citation>
    <scope>NUCLEOTIDE SEQUENCE [LARGE SCALE GENOMIC DNA]</scope>
    <source>
        <strain evidence="1 2">NPDC004550</strain>
    </source>
</reference>
<keyword evidence="2" id="KW-1185">Reference proteome</keyword>
<protein>
    <submittedName>
        <fullName evidence="1">Uncharacterized protein</fullName>
    </submittedName>
</protein>
<sequence length="53" mass="5769">MSSKCSRTTPEEVASFENPYDGMEKLAFATDKPSLMDSIIEAQQSMAPARAAE</sequence>
<name>A0ABW6NMT2_9NOCA</name>
<proteinExistence type="predicted"/>
<accession>A0ABW6NMT2</accession>
<evidence type="ECO:0000313" key="1">
    <source>
        <dbReference type="EMBL" id="MFF0456378.1"/>
    </source>
</evidence>